<dbReference type="Pfam" id="PF00017">
    <property type="entry name" value="SH2"/>
    <property type="match status" value="1"/>
</dbReference>
<feature type="region of interest" description="Disordered" evidence="3">
    <location>
        <begin position="303"/>
        <end position="327"/>
    </location>
</feature>
<name>A0A8C4SVF3_ERPCA</name>
<feature type="domain" description="SH2" evidence="4">
    <location>
        <begin position="34"/>
        <end position="125"/>
    </location>
</feature>
<evidence type="ECO:0000259" key="4">
    <source>
        <dbReference type="PROSITE" id="PS50001"/>
    </source>
</evidence>
<reference evidence="5" key="3">
    <citation type="submission" date="2025-09" db="UniProtKB">
        <authorList>
            <consortium name="Ensembl"/>
        </authorList>
    </citation>
    <scope>IDENTIFICATION</scope>
</reference>
<keyword evidence="1 2" id="KW-0727">SH2 domain</keyword>
<protein>
    <recommendedName>
        <fullName evidence="4">SH2 domain-containing protein</fullName>
    </recommendedName>
</protein>
<evidence type="ECO:0000256" key="3">
    <source>
        <dbReference type="SAM" id="MobiDB-lite"/>
    </source>
</evidence>
<feature type="region of interest" description="Disordered" evidence="3">
    <location>
        <begin position="222"/>
        <end position="241"/>
    </location>
</feature>
<dbReference type="InterPro" id="IPR036860">
    <property type="entry name" value="SH2_dom_sf"/>
</dbReference>
<feature type="region of interest" description="Disordered" evidence="3">
    <location>
        <begin position="384"/>
        <end position="409"/>
    </location>
</feature>
<gene>
    <name evidence="5" type="primary">hsh2d</name>
</gene>
<dbReference type="Ensembl" id="ENSECRT00000022415.1">
    <property type="protein sequence ID" value="ENSECRP00000021944.1"/>
    <property type="gene ID" value="ENSECRG00000014830.1"/>
</dbReference>
<proteinExistence type="predicted"/>
<keyword evidence="6" id="KW-1185">Reference proteome</keyword>
<dbReference type="PROSITE" id="PS50001">
    <property type="entry name" value="SH2"/>
    <property type="match status" value="1"/>
</dbReference>
<reference evidence="5" key="1">
    <citation type="submission" date="2021-06" db="EMBL/GenBank/DDBJ databases">
        <authorList>
            <consortium name="Wellcome Sanger Institute Data Sharing"/>
        </authorList>
    </citation>
    <scope>NUCLEOTIDE SEQUENCE [LARGE SCALE GENOMIC DNA]</scope>
</reference>
<dbReference type="PANTHER" id="PTHR14388:SF3">
    <property type="entry name" value="HEMATOPOIETIC SH2 DOMAIN-CONTAINING PROTEIN"/>
    <property type="match status" value="1"/>
</dbReference>
<dbReference type="GO" id="GO:0005737">
    <property type="term" value="C:cytoplasm"/>
    <property type="evidence" value="ECO:0007669"/>
    <property type="project" value="TreeGrafter"/>
</dbReference>
<evidence type="ECO:0000313" key="6">
    <source>
        <dbReference type="Proteomes" id="UP000694620"/>
    </source>
</evidence>
<reference evidence="5" key="2">
    <citation type="submission" date="2025-08" db="UniProtKB">
        <authorList>
            <consortium name="Ensembl"/>
        </authorList>
    </citation>
    <scope>IDENTIFICATION</scope>
</reference>
<dbReference type="CTD" id="84941"/>
<dbReference type="GeneID" id="114662849"/>
<feature type="compositionally biased region" description="Pro residues" evidence="3">
    <location>
        <begin position="400"/>
        <end position="409"/>
    </location>
</feature>
<evidence type="ECO:0000256" key="1">
    <source>
        <dbReference type="ARBA" id="ARBA00022999"/>
    </source>
</evidence>
<dbReference type="AlphaFoldDB" id="A0A8C4SVF3"/>
<evidence type="ECO:0000256" key="2">
    <source>
        <dbReference type="PROSITE-ProRule" id="PRU00191"/>
    </source>
</evidence>
<dbReference type="OrthoDB" id="67310at2759"/>
<dbReference type="SMART" id="SM00252">
    <property type="entry name" value="SH2"/>
    <property type="match status" value="1"/>
</dbReference>
<accession>A0A8C4SVF3</accession>
<dbReference type="Proteomes" id="UP000694620">
    <property type="component" value="Chromosome 12"/>
</dbReference>
<evidence type="ECO:0000313" key="5">
    <source>
        <dbReference type="Ensembl" id="ENSECRP00000021944.1"/>
    </source>
</evidence>
<dbReference type="PRINTS" id="PR00401">
    <property type="entry name" value="SH2DOMAIN"/>
</dbReference>
<feature type="region of interest" description="Disordered" evidence="3">
    <location>
        <begin position="339"/>
        <end position="369"/>
    </location>
</feature>
<dbReference type="InterPro" id="IPR000980">
    <property type="entry name" value="SH2"/>
</dbReference>
<sequence>MNTNTRTTNHQASINWFSQFQVDSVIQNGVIPEWFHGIITRKESERLLKEKAPGHFLIRVSESRIGYTLTYRTSDCIRHFMIDVLNNSQYKVVGETQVHSSLQNLVDYHKQIPIVPFNEVITIPCGQAKGAKADYEELLFSVQTTPQNLRSEKAPIQCDPNTAISPPPLPSRSSPHFNWSHPGDVANGHARDISPSLPVNSQPFIPGKSLYPCLSLELGSPSFTADDNALNRPQPPPRNRPLMMKSKSVEQLDVQGPALPPRNLKPLFGSNSDMTPGLLRKDLKPPNFLNLIQIKKKLHKKKEPINSPLPGIPPCPARGAPPKVPQARMTNRCPLEECEDGGRPQYGPAEDGFGNDCPPKAKRTIEFSPDNSDYGAGVVHLCANPEEQSDPDHLPLEYLQPPPYAPGYY</sequence>
<dbReference type="GeneTree" id="ENSGT00940000161678"/>
<organism evidence="5 6">
    <name type="scientific">Erpetoichthys calabaricus</name>
    <name type="common">Rope fish</name>
    <name type="synonym">Calamoichthys calabaricus</name>
    <dbReference type="NCBI Taxonomy" id="27687"/>
    <lineage>
        <taxon>Eukaryota</taxon>
        <taxon>Metazoa</taxon>
        <taxon>Chordata</taxon>
        <taxon>Craniata</taxon>
        <taxon>Vertebrata</taxon>
        <taxon>Euteleostomi</taxon>
        <taxon>Actinopterygii</taxon>
        <taxon>Polypteriformes</taxon>
        <taxon>Polypteridae</taxon>
        <taxon>Erpetoichthys</taxon>
    </lineage>
</organism>
<dbReference type="PANTHER" id="PTHR14388">
    <property type="entry name" value="T CELL-SPECIFIC ADAPTER PROTEIN TSAD"/>
    <property type="match status" value="1"/>
</dbReference>
<dbReference type="SUPFAM" id="SSF55550">
    <property type="entry name" value="SH2 domain"/>
    <property type="match status" value="1"/>
</dbReference>
<dbReference type="RefSeq" id="XP_028672384.1">
    <property type="nucleotide sequence ID" value="XM_028816551.2"/>
</dbReference>
<dbReference type="Gene3D" id="3.30.505.10">
    <property type="entry name" value="SH2 domain"/>
    <property type="match status" value="1"/>
</dbReference>